<accession>A0A284RZC8</accession>
<dbReference type="Proteomes" id="UP000219338">
    <property type="component" value="Unassembled WGS sequence"/>
</dbReference>
<gene>
    <name evidence="2" type="ORF">ARMOST_17525</name>
</gene>
<evidence type="ECO:0000256" key="1">
    <source>
        <dbReference type="SAM" id="Phobius"/>
    </source>
</evidence>
<keyword evidence="1" id="KW-0812">Transmembrane</keyword>
<sequence>MDYGFYVQQNVPLTNLNPGSQGKYSLGANIPAPSTVLPLVPDSTCFDVLRIYRSSVKRTAVMHSSSPQSMKWIYYSTIFLNILALWVMYMFSTATFSLFGYFITSPPPAQWIPPISSRLVCWGP</sequence>
<feature type="transmembrane region" description="Helical" evidence="1">
    <location>
        <begin position="72"/>
        <end position="103"/>
    </location>
</feature>
<reference evidence="3" key="1">
    <citation type="journal article" date="2017" name="Nat. Ecol. Evol.">
        <title>Genome expansion and lineage-specific genetic innovations in the forest pathogenic fungi Armillaria.</title>
        <authorList>
            <person name="Sipos G."/>
            <person name="Prasanna A.N."/>
            <person name="Walter M.C."/>
            <person name="O'Connor E."/>
            <person name="Balint B."/>
            <person name="Krizsan K."/>
            <person name="Kiss B."/>
            <person name="Hess J."/>
            <person name="Varga T."/>
            <person name="Slot J."/>
            <person name="Riley R."/>
            <person name="Boka B."/>
            <person name="Rigling D."/>
            <person name="Barry K."/>
            <person name="Lee J."/>
            <person name="Mihaltcheva S."/>
            <person name="LaButti K."/>
            <person name="Lipzen A."/>
            <person name="Waldron R."/>
            <person name="Moloney N.M."/>
            <person name="Sperisen C."/>
            <person name="Kredics L."/>
            <person name="Vagvoelgyi C."/>
            <person name="Patrignani A."/>
            <person name="Fitzpatrick D."/>
            <person name="Nagy I."/>
            <person name="Doyle S."/>
            <person name="Anderson J.B."/>
            <person name="Grigoriev I.V."/>
            <person name="Gueldener U."/>
            <person name="Muensterkoetter M."/>
            <person name="Nagy L.G."/>
        </authorList>
    </citation>
    <scope>NUCLEOTIDE SEQUENCE [LARGE SCALE GENOMIC DNA]</scope>
    <source>
        <strain evidence="3">C18/9</strain>
    </source>
</reference>
<keyword evidence="3" id="KW-1185">Reference proteome</keyword>
<dbReference type="EMBL" id="FUEG01000022">
    <property type="protein sequence ID" value="SJL14070.1"/>
    <property type="molecule type" value="Genomic_DNA"/>
</dbReference>
<keyword evidence="1" id="KW-1133">Transmembrane helix</keyword>
<organism evidence="2 3">
    <name type="scientific">Armillaria ostoyae</name>
    <name type="common">Armillaria root rot fungus</name>
    <dbReference type="NCBI Taxonomy" id="47428"/>
    <lineage>
        <taxon>Eukaryota</taxon>
        <taxon>Fungi</taxon>
        <taxon>Dikarya</taxon>
        <taxon>Basidiomycota</taxon>
        <taxon>Agaricomycotina</taxon>
        <taxon>Agaricomycetes</taxon>
        <taxon>Agaricomycetidae</taxon>
        <taxon>Agaricales</taxon>
        <taxon>Marasmiineae</taxon>
        <taxon>Physalacriaceae</taxon>
        <taxon>Armillaria</taxon>
    </lineage>
</organism>
<name>A0A284RZC8_ARMOS</name>
<protein>
    <submittedName>
        <fullName evidence="2">Uncharacterized protein</fullName>
    </submittedName>
</protein>
<keyword evidence="1" id="KW-0472">Membrane</keyword>
<evidence type="ECO:0000313" key="3">
    <source>
        <dbReference type="Proteomes" id="UP000219338"/>
    </source>
</evidence>
<evidence type="ECO:0000313" key="2">
    <source>
        <dbReference type="EMBL" id="SJL14070.1"/>
    </source>
</evidence>
<dbReference type="AlphaFoldDB" id="A0A284RZC8"/>
<dbReference type="OrthoDB" id="3020396at2759"/>
<proteinExistence type="predicted"/>